<evidence type="ECO:0000256" key="6">
    <source>
        <dbReference type="PIRSR" id="PIRSR005091-1"/>
    </source>
</evidence>
<dbReference type="Proteomes" id="UP000034444">
    <property type="component" value="Chromosome"/>
</dbReference>
<feature type="transmembrane region" description="Helical" evidence="9">
    <location>
        <begin position="177"/>
        <end position="194"/>
    </location>
</feature>
<evidence type="ECO:0000256" key="5">
    <source>
        <dbReference type="ARBA" id="ARBA00023136"/>
    </source>
</evidence>
<accession>A0A7U4M344</accession>
<feature type="domain" description="Sulfatase N-terminal" evidence="10">
    <location>
        <begin position="279"/>
        <end position="547"/>
    </location>
</feature>
<dbReference type="Gene3D" id="3.40.720.10">
    <property type="entry name" value="Alkaline Phosphatase, subunit A"/>
    <property type="match status" value="1"/>
</dbReference>
<dbReference type="InterPro" id="IPR050448">
    <property type="entry name" value="OpgB/LTA_synthase_biosynth"/>
</dbReference>
<protein>
    <submittedName>
        <fullName evidence="11">Sulfatase</fullName>
    </submittedName>
</protein>
<dbReference type="PIRSF" id="PIRSF005091">
    <property type="entry name" value="Mmb_sulf_HI1246"/>
    <property type="match status" value="1"/>
</dbReference>
<dbReference type="Gene3D" id="3.30.1120.80">
    <property type="match status" value="1"/>
</dbReference>
<feature type="transmembrane region" description="Helical" evidence="9">
    <location>
        <begin position="136"/>
        <end position="156"/>
    </location>
</feature>
<dbReference type="InterPro" id="IPR017850">
    <property type="entry name" value="Alkaline_phosphatase_core_sf"/>
</dbReference>
<keyword evidence="3 9" id="KW-0812">Transmembrane</keyword>
<feature type="binding site" evidence="8">
    <location>
        <position position="496"/>
    </location>
    <ligand>
        <name>Mn(2+)</name>
        <dbReference type="ChEBI" id="CHEBI:29035"/>
    </ligand>
</feature>
<dbReference type="EMBL" id="CP011308">
    <property type="protein sequence ID" value="AKF25970.1"/>
    <property type="molecule type" value="Genomic_DNA"/>
</dbReference>
<dbReference type="KEGG" id="slh:YH65_05600"/>
<sequence length="643" mass="74141">MNKGRFRFAANFIAVFIFVSFITRIVLLAMTYDQADTGIVELIKVFFIGVFYDFVAVSYYLIPFVTYLIIVPRKIFNSTLHKIISLLIYFAVIYTVVFNGFSEYFFWEEFGKRFNFIAVDYLVYTHEVIHNILESYPIPLLVVIILLITGGIFYVNHKKSDLHKAAFQCDMPFSKRLKIGSIYLALPLLFFVFLDKQTLTENVPNKFDQELAKNGFYSLFSAFRHNELDYDEFYKTLDNESVFRRLHVLLQRENATFKTNDIHDITRVVNNDGPAHRYNIVLIMVESLSAEYLGAFGDKRGLTPHLDALAKKSLFFNNLYATGTRTVRGMEAVTLSLPPTPGRSIVKRPDCQHMNSAGFVFQNLGYENKFIYAGHGYFDNMNYFFSNNGFEVVDRFDFKDNEVTFSNVWGVCDEDLLNKVSKEADKSFAEQKPFFSFVMTTSNHRPYTYPDGKIDIPSHTGRSGGVKYTDYAIDKFFKEASKKPWFDNTIFVVVADHNGGSAGKTALPVWRYKIPLFIYAPKLIKPKVVSKLASQVDIVPTLLGILGQSYEAKFYGDDILRPDHRERAFIGNYQKLGLFRNNTLTVLSPDKTVQNYKVKKQTLYSVEYAEEKPSEEDANDTVTYYQSVSYLYKHNLLRVFGKK</sequence>
<feature type="transmembrane region" description="Helical" evidence="9">
    <location>
        <begin position="12"/>
        <end position="32"/>
    </location>
</feature>
<dbReference type="AlphaFoldDB" id="A0A7U4M344"/>
<dbReference type="CDD" id="cd16015">
    <property type="entry name" value="LTA_synthase"/>
    <property type="match status" value="1"/>
</dbReference>
<feature type="binding site" evidence="8">
    <location>
        <position position="497"/>
    </location>
    <ligand>
        <name>Mn(2+)</name>
        <dbReference type="ChEBI" id="CHEBI:29035"/>
    </ligand>
</feature>
<feature type="transmembrane region" description="Helical" evidence="9">
    <location>
        <begin position="83"/>
        <end position="107"/>
    </location>
</feature>
<dbReference type="InterPro" id="IPR000917">
    <property type="entry name" value="Sulfatase_N"/>
</dbReference>
<keyword evidence="7" id="KW-0479">Metal-binding</keyword>
<keyword evidence="12" id="KW-1185">Reference proteome</keyword>
<feature type="binding site" evidence="7">
    <location>
        <position position="444"/>
    </location>
    <ligand>
        <name>substrate</name>
    </ligand>
</feature>
<evidence type="ECO:0000313" key="12">
    <source>
        <dbReference type="Proteomes" id="UP000034444"/>
    </source>
</evidence>
<proteinExistence type="predicted"/>
<gene>
    <name evidence="11" type="ORF">YH65_05600</name>
</gene>
<keyword evidence="5 9" id="KW-0472">Membrane</keyword>
<feature type="binding site" evidence="8">
    <location>
        <position position="326"/>
    </location>
    <ligand>
        <name>Mn(2+)</name>
        <dbReference type="ChEBI" id="CHEBI:29035"/>
    </ligand>
</feature>
<keyword evidence="4 9" id="KW-1133">Transmembrane helix</keyword>
<feature type="transmembrane region" description="Helical" evidence="9">
    <location>
        <begin position="44"/>
        <end position="71"/>
    </location>
</feature>
<reference evidence="11 12" key="1">
    <citation type="submission" date="2015-04" db="EMBL/GenBank/DDBJ databases">
        <title>Complete genome sequence of Sulfurovum lithotrophicum ATCC BAA-797T.</title>
        <authorList>
            <person name="Ahn J."/>
            <person name="Park G."/>
            <person name="Jeon W."/>
            <person name="Jang Y."/>
            <person name="Jang M."/>
            <person name="Lee H."/>
            <person name="Lee H."/>
        </authorList>
    </citation>
    <scope>NUCLEOTIDE SEQUENCE [LARGE SCALE GENOMIC DNA]</scope>
    <source>
        <strain evidence="12">ATCC BAA-797 / 42BKT</strain>
    </source>
</reference>
<comment type="subcellular location">
    <subcellularLocation>
        <location evidence="1">Cell membrane</location>
        <topology evidence="1">Multi-pass membrane protein</topology>
    </subcellularLocation>
</comment>
<evidence type="ECO:0000256" key="7">
    <source>
        <dbReference type="PIRSR" id="PIRSR005091-2"/>
    </source>
</evidence>
<dbReference type="Pfam" id="PF00884">
    <property type="entry name" value="Sulfatase"/>
    <property type="match status" value="1"/>
</dbReference>
<evidence type="ECO:0000256" key="4">
    <source>
        <dbReference type="ARBA" id="ARBA00022989"/>
    </source>
</evidence>
<keyword evidence="7" id="KW-0464">Manganese</keyword>
<evidence type="ECO:0000256" key="3">
    <source>
        <dbReference type="ARBA" id="ARBA00022692"/>
    </source>
</evidence>
<evidence type="ECO:0000256" key="1">
    <source>
        <dbReference type="ARBA" id="ARBA00004651"/>
    </source>
</evidence>
<reference evidence="12" key="2">
    <citation type="journal article" date="2017" name="Stand. Genomic Sci.">
        <title>Complete genome sequence of the sulfur-oxidizing chemolithoautotrophic Sulfurovum lithotrophicum 42BKTT.</title>
        <authorList>
            <person name="Jeon W."/>
            <person name="Priscilla L."/>
            <person name="Park G."/>
            <person name="Lee H."/>
            <person name="Lee N."/>
            <person name="Lee D."/>
            <person name="Kwon H."/>
            <person name="Ahn I."/>
            <person name="Lee C."/>
            <person name="Lee H."/>
            <person name="Ahn J."/>
        </authorList>
    </citation>
    <scope>NUCLEOTIDE SEQUENCE [LARGE SCALE GENOMIC DNA]</scope>
    <source>
        <strain evidence="12">ATCC BAA-797 / 42BKT</strain>
    </source>
</reference>
<dbReference type="SUPFAM" id="SSF53649">
    <property type="entry name" value="Alkaline phosphatase-like"/>
    <property type="match status" value="1"/>
</dbReference>
<evidence type="ECO:0000256" key="8">
    <source>
        <dbReference type="PIRSR" id="PIRSR005091-3"/>
    </source>
</evidence>
<keyword evidence="2" id="KW-1003">Cell membrane</keyword>
<evidence type="ECO:0000259" key="10">
    <source>
        <dbReference type="Pfam" id="PF00884"/>
    </source>
</evidence>
<feature type="binding site" evidence="8">
    <location>
        <position position="286"/>
    </location>
    <ligand>
        <name>Mn(2+)</name>
        <dbReference type="ChEBI" id="CHEBI:29035"/>
    </ligand>
</feature>
<feature type="active site" evidence="6">
    <location>
        <position position="326"/>
    </location>
</feature>
<dbReference type="GO" id="GO:0005886">
    <property type="term" value="C:plasma membrane"/>
    <property type="evidence" value="ECO:0007669"/>
    <property type="project" value="UniProtKB-SubCell"/>
</dbReference>
<dbReference type="OrthoDB" id="9760224at2"/>
<dbReference type="RefSeq" id="WP_046552049.1">
    <property type="nucleotide sequence ID" value="NZ_CP011308.1"/>
</dbReference>
<name>A0A7U4M344_9BACT</name>
<dbReference type="GO" id="GO:0046872">
    <property type="term" value="F:metal ion binding"/>
    <property type="evidence" value="ECO:0007669"/>
    <property type="project" value="UniProtKB-KW"/>
</dbReference>
<evidence type="ECO:0000256" key="9">
    <source>
        <dbReference type="SAM" id="Phobius"/>
    </source>
</evidence>
<evidence type="ECO:0000313" key="11">
    <source>
        <dbReference type="EMBL" id="AKF25970.1"/>
    </source>
</evidence>
<evidence type="ECO:0000256" key="2">
    <source>
        <dbReference type="ARBA" id="ARBA00022475"/>
    </source>
</evidence>
<dbReference type="InterPro" id="IPR012160">
    <property type="entry name" value="LtaS-like"/>
</dbReference>
<organism evidence="11 12">
    <name type="scientific">Sulfurovum lithotrophicum</name>
    <dbReference type="NCBI Taxonomy" id="206403"/>
    <lineage>
        <taxon>Bacteria</taxon>
        <taxon>Pseudomonadati</taxon>
        <taxon>Campylobacterota</taxon>
        <taxon>Epsilonproteobacteria</taxon>
        <taxon>Campylobacterales</taxon>
        <taxon>Sulfurovaceae</taxon>
        <taxon>Sulfurovum</taxon>
    </lineage>
</organism>
<dbReference type="PANTHER" id="PTHR47371:SF3">
    <property type="entry name" value="PHOSPHOGLYCEROL TRANSFERASE I"/>
    <property type="match status" value="1"/>
</dbReference>
<dbReference type="PANTHER" id="PTHR47371">
    <property type="entry name" value="LIPOTEICHOIC ACID SYNTHASE"/>
    <property type="match status" value="1"/>
</dbReference>